<evidence type="ECO:0000313" key="3">
    <source>
        <dbReference type="Proteomes" id="UP001420932"/>
    </source>
</evidence>
<feature type="compositionally biased region" description="Polar residues" evidence="1">
    <location>
        <begin position="60"/>
        <end position="76"/>
    </location>
</feature>
<feature type="compositionally biased region" description="Basic residues" evidence="1">
    <location>
        <begin position="45"/>
        <end position="59"/>
    </location>
</feature>
<evidence type="ECO:0000313" key="2">
    <source>
        <dbReference type="EMBL" id="KAK9151420.1"/>
    </source>
</evidence>
<protein>
    <submittedName>
        <fullName evidence="2">Uncharacterized protein</fullName>
    </submittedName>
</protein>
<dbReference type="EMBL" id="JBBNAF010000004">
    <property type="protein sequence ID" value="KAK9151420.1"/>
    <property type="molecule type" value="Genomic_DNA"/>
</dbReference>
<feature type="region of interest" description="Disordered" evidence="1">
    <location>
        <begin position="45"/>
        <end position="87"/>
    </location>
</feature>
<dbReference type="Proteomes" id="UP001420932">
    <property type="component" value="Unassembled WGS sequence"/>
</dbReference>
<accession>A0AAP0PR46</accession>
<organism evidence="2 3">
    <name type="scientific">Stephania yunnanensis</name>
    <dbReference type="NCBI Taxonomy" id="152371"/>
    <lineage>
        <taxon>Eukaryota</taxon>
        <taxon>Viridiplantae</taxon>
        <taxon>Streptophyta</taxon>
        <taxon>Embryophyta</taxon>
        <taxon>Tracheophyta</taxon>
        <taxon>Spermatophyta</taxon>
        <taxon>Magnoliopsida</taxon>
        <taxon>Ranunculales</taxon>
        <taxon>Menispermaceae</taxon>
        <taxon>Menispermoideae</taxon>
        <taxon>Cissampelideae</taxon>
        <taxon>Stephania</taxon>
    </lineage>
</organism>
<sequence length="87" mass="10049">MYERFKFVCAYCEKITHKSRFCDKYEEGVSTEVYEESILAHMQGRKQNRNYGFRHHQGKSSRGPSKGFTQSVSAQAPAQEEGEGESY</sequence>
<keyword evidence="3" id="KW-1185">Reference proteome</keyword>
<evidence type="ECO:0000256" key="1">
    <source>
        <dbReference type="SAM" id="MobiDB-lite"/>
    </source>
</evidence>
<dbReference type="AlphaFoldDB" id="A0AAP0PR46"/>
<proteinExistence type="predicted"/>
<gene>
    <name evidence="2" type="ORF">Syun_009729</name>
</gene>
<name>A0AAP0PR46_9MAGN</name>
<comment type="caution">
    <text evidence="2">The sequence shown here is derived from an EMBL/GenBank/DDBJ whole genome shotgun (WGS) entry which is preliminary data.</text>
</comment>
<reference evidence="2 3" key="1">
    <citation type="submission" date="2024-01" db="EMBL/GenBank/DDBJ databases">
        <title>Genome assemblies of Stephania.</title>
        <authorList>
            <person name="Yang L."/>
        </authorList>
    </citation>
    <scope>NUCLEOTIDE SEQUENCE [LARGE SCALE GENOMIC DNA]</scope>
    <source>
        <strain evidence="2">YNDBR</strain>
        <tissue evidence="2">Leaf</tissue>
    </source>
</reference>